<dbReference type="Proteomes" id="UP000178509">
    <property type="component" value="Unassembled WGS sequence"/>
</dbReference>
<dbReference type="GO" id="GO:0045900">
    <property type="term" value="P:negative regulation of translational elongation"/>
    <property type="evidence" value="ECO:0007669"/>
    <property type="project" value="TreeGrafter"/>
</dbReference>
<evidence type="ECO:0000256" key="1">
    <source>
        <dbReference type="ARBA" id="ARBA00022845"/>
    </source>
</evidence>
<dbReference type="AlphaFoldDB" id="A0A1G2HJ64"/>
<dbReference type="NCBIfam" id="TIGR00741">
    <property type="entry name" value="yfiA"/>
    <property type="match status" value="1"/>
</dbReference>
<accession>A0A1G2HJ64</accession>
<name>A0A1G2HJ64_9BACT</name>
<dbReference type="InterPro" id="IPR050574">
    <property type="entry name" value="HPF/YfiA_ribosome-assoc"/>
</dbReference>
<dbReference type="GO" id="GO:0022627">
    <property type="term" value="C:cytosolic small ribosomal subunit"/>
    <property type="evidence" value="ECO:0007669"/>
    <property type="project" value="TreeGrafter"/>
</dbReference>
<proteinExistence type="predicted"/>
<dbReference type="EMBL" id="MHOJ01000032">
    <property type="protein sequence ID" value="OGZ61928.1"/>
    <property type="molecule type" value="Genomic_DNA"/>
</dbReference>
<dbReference type="PANTHER" id="PTHR33231">
    <property type="entry name" value="30S RIBOSOMAL PROTEIN"/>
    <property type="match status" value="1"/>
</dbReference>
<keyword evidence="1" id="KW-0810">Translation regulation</keyword>
<dbReference type="Gene3D" id="3.30.160.100">
    <property type="entry name" value="Ribosome hibernation promotion factor-like"/>
    <property type="match status" value="1"/>
</dbReference>
<protein>
    <submittedName>
        <fullName evidence="2">Ribosomal subunit interface protein</fullName>
    </submittedName>
</protein>
<dbReference type="GO" id="GO:0043024">
    <property type="term" value="F:ribosomal small subunit binding"/>
    <property type="evidence" value="ECO:0007669"/>
    <property type="project" value="TreeGrafter"/>
</dbReference>
<dbReference type="PANTHER" id="PTHR33231:SF1">
    <property type="entry name" value="30S RIBOSOMAL PROTEIN"/>
    <property type="match status" value="1"/>
</dbReference>
<gene>
    <name evidence="2" type="ORF">A3H51_02930</name>
</gene>
<comment type="caution">
    <text evidence="2">The sequence shown here is derived from an EMBL/GenBank/DDBJ whole genome shotgun (WGS) entry which is preliminary data.</text>
</comment>
<dbReference type="InterPro" id="IPR036567">
    <property type="entry name" value="RHF-like"/>
</dbReference>
<dbReference type="STRING" id="1802164.A3H51_02930"/>
<dbReference type="Pfam" id="PF02482">
    <property type="entry name" value="Ribosomal_S30AE"/>
    <property type="match status" value="1"/>
</dbReference>
<evidence type="ECO:0000313" key="2">
    <source>
        <dbReference type="EMBL" id="OGZ61928.1"/>
    </source>
</evidence>
<reference evidence="2 3" key="1">
    <citation type="journal article" date="2016" name="Nat. Commun.">
        <title>Thousands of microbial genomes shed light on interconnected biogeochemical processes in an aquifer system.</title>
        <authorList>
            <person name="Anantharaman K."/>
            <person name="Brown C.T."/>
            <person name="Hug L.A."/>
            <person name="Sharon I."/>
            <person name="Castelle C.J."/>
            <person name="Probst A.J."/>
            <person name="Thomas B.C."/>
            <person name="Singh A."/>
            <person name="Wilkins M.J."/>
            <person name="Karaoz U."/>
            <person name="Brodie E.L."/>
            <person name="Williams K.H."/>
            <person name="Hubbard S.S."/>
            <person name="Banfield J.F."/>
        </authorList>
    </citation>
    <scope>NUCLEOTIDE SEQUENCE [LARGE SCALE GENOMIC DNA]</scope>
</reference>
<dbReference type="InterPro" id="IPR003489">
    <property type="entry name" value="RHF/RaiA"/>
</dbReference>
<dbReference type="SUPFAM" id="SSF69754">
    <property type="entry name" value="Ribosome binding protein Y (YfiA homologue)"/>
    <property type="match status" value="1"/>
</dbReference>
<organism evidence="2 3">
    <name type="scientific">Candidatus Spechtbacteria bacterium RIFCSPLOWO2_02_FULL_38_8</name>
    <dbReference type="NCBI Taxonomy" id="1802164"/>
    <lineage>
        <taxon>Bacteria</taxon>
        <taxon>Candidatus Spechtiibacteriota</taxon>
    </lineage>
</organism>
<evidence type="ECO:0000313" key="3">
    <source>
        <dbReference type="Proteomes" id="UP000178509"/>
    </source>
</evidence>
<sequence length="136" mass="15867">MKINLRTTNLQLSNATVRYLNKKIGELDKFINVNMGSIDGGREAIEAFVEIQKTTDHHNKGYIFRAEVQIKISGPESIRAESTKEDVYLAIDEVKNELQRQLKKYKGKRKTKFEKGKRQFKKLLHISELARFKKEK</sequence>